<accession>A0A174GVW5</accession>
<dbReference type="GeneID" id="75080349"/>
<dbReference type="AlphaFoldDB" id="A0A174GVW5"/>
<feature type="transmembrane region" description="Helical" evidence="1">
    <location>
        <begin position="18"/>
        <end position="35"/>
    </location>
</feature>
<dbReference type="RefSeq" id="WP_022380510.1">
    <property type="nucleotide sequence ID" value="NZ_CYZP01000048.1"/>
</dbReference>
<keyword evidence="1" id="KW-1133">Transmembrane helix</keyword>
<gene>
    <name evidence="2" type="ORF">ERS852476_03524</name>
</gene>
<evidence type="ECO:0000256" key="1">
    <source>
        <dbReference type="SAM" id="Phobius"/>
    </source>
</evidence>
<organism evidence="2 3">
    <name type="scientific">Blautia obeum</name>
    <dbReference type="NCBI Taxonomy" id="40520"/>
    <lineage>
        <taxon>Bacteria</taxon>
        <taxon>Bacillati</taxon>
        <taxon>Bacillota</taxon>
        <taxon>Clostridia</taxon>
        <taxon>Lachnospirales</taxon>
        <taxon>Lachnospiraceae</taxon>
        <taxon>Blautia</taxon>
    </lineage>
</organism>
<keyword evidence="1" id="KW-0472">Membrane</keyword>
<evidence type="ECO:0000313" key="3">
    <source>
        <dbReference type="Proteomes" id="UP000095645"/>
    </source>
</evidence>
<sequence length="116" mass="12785">MDIFETGHTRLRRTLRNILPVIIPAVLCLIFYLGISCAGRETISREQSSLQQALEQSAIQAYALTGHYPLSLEELLHDYNISYDTDKFVVEYVPSGSNLLPSISVLVLSSGKGGSL</sequence>
<keyword evidence="1" id="KW-0812">Transmembrane</keyword>
<name>A0A174GVW5_9FIRM</name>
<protein>
    <submittedName>
        <fullName evidence="2">Uncharacterized protein</fullName>
    </submittedName>
</protein>
<evidence type="ECO:0000313" key="2">
    <source>
        <dbReference type="EMBL" id="CUO64989.1"/>
    </source>
</evidence>
<dbReference type="EMBL" id="CYZP01000048">
    <property type="protein sequence ID" value="CUO64989.1"/>
    <property type="molecule type" value="Genomic_DNA"/>
</dbReference>
<dbReference type="Proteomes" id="UP000095645">
    <property type="component" value="Unassembled WGS sequence"/>
</dbReference>
<proteinExistence type="predicted"/>
<reference evidence="2 3" key="1">
    <citation type="submission" date="2015-09" db="EMBL/GenBank/DDBJ databases">
        <authorList>
            <consortium name="Pathogen Informatics"/>
        </authorList>
    </citation>
    <scope>NUCLEOTIDE SEQUENCE [LARGE SCALE GENOMIC DNA]</scope>
    <source>
        <strain evidence="2 3">2789STDY5834861</strain>
    </source>
</reference>